<organism evidence="2 3">
    <name type="scientific">Corynebacterium lizhenjunii</name>
    <dbReference type="NCBI Taxonomy" id="2709394"/>
    <lineage>
        <taxon>Bacteria</taxon>
        <taxon>Bacillati</taxon>
        <taxon>Actinomycetota</taxon>
        <taxon>Actinomycetes</taxon>
        <taxon>Mycobacteriales</taxon>
        <taxon>Corynebacteriaceae</taxon>
        <taxon>Corynebacterium</taxon>
    </lineage>
</organism>
<dbReference type="AlphaFoldDB" id="A0A7T0PAC2"/>
<dbReference type="InterPro" id="IPR050471">
    <property type="entry name" value="AB_hydrolase"/>
</dbReference>
<protein>
    <submittedName>
        <fullName evidence="2">Alpha/beta hydrolase</fullName>
    </submittedName>
</protein>
<proteinExistence type="predicted"/>
<dbReference type="InterPro" id="IPR000073">
    <property type="entry name" value="AB_hydrolase_1"/>
</dbReference>
<dbReference type="SUPFAM" id="SSF53474">
    <property type="entry name" value="alpha/beta-Hydrolases"/>
    <property type="match status" value="1"/>
</dbReference>
<dbReference type="PANTHER" id="PTHR43433">
    <property type="entry name" value="HYDROLASE, ALPHA/BETA FOLD FAMILY PROTEIN"/>
    <property type="match status" value="1"/>
</dbReference>
<evidence type="ECO:0000313" key="2">
    <source>
        <dbReference type="EMBL" id="QPK79723.1"/>
    </source>
</evidence>
<name>A0A7T0PAC2_9CORY</name>
<reference evidence="2 3" key="1">
    <citation type="submission" date="2020-11" db="EMBL/GenBank/DDBJ databases">
        <title>Corynebacterium sp. ZJ-599.</title>
        <authorList>
            <person name="Zhou J."/>
        </authorList>
    </citation>
    <scope>NUCLEOTIDE SEQUENCE [LARGE SCALE GENOMIC DNA]</scope>
    <source>
        <strain evidence="2 3">ZJ-599</strain>
    </source>
</reference>
<evidence type="ECO:0000259" key="1">
    <source>
        <dbReference type="Pfam" id="PF00561"/>
    </source>
</evidence>
<feature type="domain" description="AB hydrolase-1" evidence="1">
    <location>
        <begin position="30"/>
        <end position="264"/>
    </location>
</feature>
<dbReference type="PANTHER" id="PTHR43433:SF5">
    <property type="entry name" value="AB HYDROLASE-1 DOMAIN-CONTAINING PROTEIN"/>
    <property type="match status" value="1"/>
</dbReference>
<gene>
    <name evidence="2" type="ORF">G7Y31_03200</name>
</gene>
<keyword evidence="2" id="KW-0378">Hydrolase</keyword>
<evidence type="ECO:0000313" key="3">
    <source>
        <dbReference type="Proteomes" id="UP000594681"/>
    </source>
</evidence>
<dbReference type="InterPro" id="IPR029058">
    <property type="entry name" value="AB_hydrolase_fold"/>
</dbReference>
<dbReference type="RefSeq" id="WP_165008586.1">
    <property type="nucleotide sequence ID" value="NZ_CP064954.1"/>
</dbReference>
<accession>A0A7T0PAC2</accession>
<dbReference type="GO" id="GO:0016787">
    <property type="term" value="F:hydrolase activity"/>
    <property type="evidence" value="ECO:0007669"/>
    <property type="project" value="UniProtKB-KW"/>
</dbReference>
<dbReference type="EMBL" id="CP064954">
    <property type="protein sequence ID" value="QPK79723.1"/>
    <property type="molecule type" value="Genomic_DNA"/>
</dbReference>
<dbReference type="PRINTS" id="PR00111">
    <property type="entry name" value="ABHYDROLASE"/>
</dbReference>
<keyword evidence="3" id="KW-1185">Reference proteome</keyword>
<dbReference type="KEGG" id="cliz:G7Y31_03200"/>
<dbReference type="Pfam" id="PF00561">
    <property type="entry name" value="Abhydrolase_1"/>
    <property type="match status" value="1"/>
</dbReference>
<sequence>MSYIALPNSFVTVDGQRIAYRELGAEHAGPPLVMLTHLAATLDQWDPKLMDLLAATHHVIVIDLPGVGASEGSVGATIPLMARQAITIIRKLGHTKINLLGLSMGGMVAQEIVRADPALVHRLILAGTGPRGGHGLDQVTRKTFTFMAKAALHRVDPKRFIFYNHDPAGGRAAKAVLDRMAQRDPAHADRPMRVSQFITQLRAIKRWSQQPQDNLSHISHPTLIVNGDNDLQVPTENSHRMHELIPGSILVIYPDSGHGSIFQNAEQFAAEAHKFLAS</sequence>
<dbReference type="Gene3D" id="3.40.50.1820">
    <property type="entry name" value="alpha/beta hydrolase"/>
    <property type="match status" value="1"/>
</dbReference>
<dbReference type="Proteomes" id="UP000594681">
    <property type="component" value="Chromosome"/>
</dbReference>